<dbReference type="GO" id="GO:0004534">
    <property type="term" value="F:5'-3' RNA exonuclease activity"/>
    <property type="evidence" value="ECO:0007669"/>
    <property type="project" value="TreeGrafter"/>
</dbReference>
<evidence type="ECO:0000313" key="2">
    <source>
        <dbReference type="Proteomes" id="UP000250918"/>
    </source>
</evidence>
<evidence type="ECO:0000313" key="1">
    <source>
        <dbReference type="EMBL" id="PWB74728.1"/>
    </source>
</evidence>
<dbReference type="EMBL" id="PQAP01000023">
    <property type="protein sequence ID" value="PWB74728.1"/>
    <property type="molecule type" value="Genomic_DNA"/>
</dbReference>
<accession>A0A855X5J1</accession>
<dbReference type="InterPro" id="IPR016195">
    <property type="entry name" value="Pol/histidinol_Pase-like"/>
</dbReference>
<name>A0A855X5J1_9BACT</name>
<reference evidence="1 2" key="1">
    <citation type="journal article" date="2018" name="ISME J.">
        <title>A methanotrophic archaeon couples anaerobic oxidation of methane to Fe(III) reduction.</title>
        <authorList>
            <person name="Cai C."/>
            <person name="Leu A.O."/>
            <person name="Xie G.J."/>
            <person name="Guo J."/>
            <person name="Feng Y."/>
            <person name="Zhao J.X."/>
            <person name="Tyson G.W."/>
            <person name="Yuan Z."/>
            <person name="Hu S."/>
        </authorList>
    </citation>
    <scope>NUCLEOTIDE SEQUENCE [LARGE SCALE GENOMIC DNA]</scope>
    <source>
        <strain evidence="1">FeB_12</strain>
    </source>
</reference>
<dbReference type="Gene3D" id="3.20.20.140">
    <property type="entry name" value="Metal-dependent hydrolases"/>
    <property type="match status" value="1"/>
</dbReference>
<dbReference type="InterPro" id="IPR052018">
    <property type="entry name" value="PHP_domain"/>
</dbReference>
<protein>
    <submittedName>
        <fullName evidence="1">Histidinol-phosphatase</fullName>
    </submittedName>
</protein>
<proteinExistence type="predicted"/>
<gene>
    <name evidence="1" type="ORF">C3F09_03305</name>
</gene>
<dbReference type="GO" id="GO:0035312">
    <property type="term" value="F:5'-3' DNA exonuclease activity"/>
    <property type="evidence" value="ECO:0007669"/>
    <property type="project" value="TreeGrafter"/>
</dbReference>
<comment type="caution">
    <text evidence="1">The sequence shown here is derived from an EMBL/GenBank/DDBJ whole genome shotgun (WGS) entry which is preliminary data.</text>
</comment>
<organism evidence="1 2">
    <name type="scientific">candidate division GN15 bacterium</name>
    <dbReference type="NCBI Taxonomy" id="2072418"/>
    <lineage>
        <taxon>Bacteria</taxon>
        <taxon>candidate division GN15</taxon>
    </lineage>
</organism>
<dbReference type="SUPFAM" id="SSF89550">
    <property type="entry name" value="PHP domain-like"/>
    <property type="match status" value="1"/>
</dbReference>
<dbReference type="PANTHER" id="PTHR42924:SF3">
    <property type="entry name" value="POLYMERASE_HISTIDINOL PHOSPHATASE N-TERMINAL DOMAIN-CONTAINING PROTEIN"/>
    <property type="match status" value="1"/>
</dbReference>
<dbReference type="AlphaFoldDB" id="A0A855X5J1"/>
<dbReference type="PANTHER" id="PTHR42924">
    <property type="entry name" value="EXONUCLEASE"/>
    <property type="match status" value="1"/>
</dbReference>
<dbReference type="Proteomes" id="UP000250918">
    <property type="component" value="Unassembled WGS sequence"/>
</dbReference>
<sequence>MGNYHHYSGVLHVHTTESDGTKTLEEVVAIGRQVGLDFIMFTDHMNLTNRDRGKEGMYGNLLAVVGYEHNDLDDNNHYLIFDSPGVYPKDAAVSDYVRVAAADNALGIIAHPDEIRDRMGKYPPYPWTDWSVDGYQGIELWNQMSEWMEKLTPSNKLLMAFSPRKSMVGPTERVLRLWDEISLRRKCAGIASVDAHAFPIKVGPLTVEIFPYKVHFRSLRTYIVLREPMAQDFETARAQLYTAIRECRLYLANLRWGDAAEFQFIAERGGEIITAGERFNSHEGVTLKVSLPAQAEIRMIHNGRTVREALTDHLIYRVVNPGLYRVEAWKGSRGWIFSNHIRVGV</sequence>